<dbReference type="CDD" id="cd03784">
    <property type="entry name" value="GT1_Gtf-like"/>
    <property type="match status" value="1"/>
</dbReference>
<name>A0ABR8NS12_9MICO</name>
<protein>
    <submittedName>
        <fullName evidence="2">Glycosyltransferase</fullName>
    </submittedName>
</protein>
<reference evidence="2 3" key="1">
    <citation type="submission" date="2020-09" db="EMBL/GenBank/DDBJ databases">
        <title>Isolation and identification of active actinomycetes.</title>
        <authorList>
            <person name="Li X."/>
        </authorList>
    </citation>
    <scope>NUCLEOTIDE SEQUENCE [LARGE SCALE GENOMIC DNA]</scope>
    <source>
        <strain evidence="2 3">NEAU-LLC</strain>
    </source>
</reference>
<evidence type="ECO:0000313" key="2">
    <source>
        <dbReference type="EMBL" id="MBD3943405.1"/>
    </source>
</evidence>
<proteinExistence type="predicted"/>
<dbReference type="SUPFAM" id="SSF53756">
    <property type="entry name" value="UDP-Glycosyltransferase/glycogen phosphorylase"/>
    <property type="match status" value="1"/>
</dbReference>
<dbReference type="InterPro" id="IPR010610">
    <property type="entry name" value="EryCIII-like_C"/>
</dbReference>
<dbReference type="PANTHER" id="PTHR48050">
    <property type="entry name" value="STEROL 3-BETA-GLUCOSYLTRANSFERASE"/>
    <property type="match status" value="1"/>
</dbReference>
<evidence type="ECO:0000313" key="3">
    <source>
        <dbReference type="Proteomes" id="UP000598426"/>
    </source>
</evidence>
<keyword evidence="3" id="KW-1185">Reference proteome</keyword>
<dbReference type="RefSeq" id="WP_191172999.1">
    <property type="nucleotide sequence ID" value="NZ_JACXZS010000012.1"/>
</dbReference>
<evidence type="ECO:0000259" key="1">
    <source>
        <dbReference type="Pfam" id="PF06722"/>
    </source>
</evidence>
<dbReference type="PANTHER" id="PTHR48050:SF13">
    <property type="entry name" value="STEROL 3-BETA-GLUCOSYLTRANSFERASE UGT80A2"/>
    <property type="match status" value="1"/>
</dbReference>
<dbReference type="EMBL" id="JACXZS010000012">
    <property type="protein sequence ID" value="MBD3943405.1"/>
    <property type="molecule type" value="Genomic_DNA"/>
</dbReference>
<dbReference type="InterPro" id="IPR002213">
    <property type="entry name" value="UDP_glucos_trans"/>
</dbReference>
<accession>A0ABR8NS12</accession>
<dbReference type="Pfam" id="PF06722">
    <property type="entry name" value="EryCIII-like_C"/>
    <property type="match status" value="1"/>
</dbReference>
<gene>
    <name evidence="2" type="ORF">IF188_17070</name>
</gene>
<feature type="domain" description="Erythromycin biosynthesis protein CIII-like C-terminal" evidence="1">
    <location>
        <begin position="281"/>
        <end position="404"/>
    </location>
</feature>
<dbReference type="Proteomes" id="UP000598426">
    <property type="component" value="Unassembled WGS sequence"/>
</dbReference>
<organism evidence="2 3">
    <name type="scientific">Microbacterium helvum</name>
    <dbReference type="NCBI Taxonomy" id="2773713"/>
    <lineage>
        <taxon>Bacteria</taxon>
        <taxon>Bacillati</taxon>
        <taxon>Actinomycetota</taxon>
        <taxon>Actinomycetes</taxon>
        <taxon>Micrococcales</taxon>
        <taxon>Microbacteriaceae</taxon>
        <taxon>Microbacterium</taxon>
    </lineage>
</organism>
<dbReference type="Gene3D" id="3.40.50.2000">
    <property type="entry name" value="Glycogen Phosphorylase B"/>
    <property type="match status" value="2"/>
</dbReference>
<sequence>MGRFLLTAMPFTGHVAPLTAVARELVRRGHDVRFYTGSRFRSRVEAVGARHVPWHDAPDFDENDLPATFPRLVGKKGMQQMLVNVVDCFIRTAPAQVTDLAAEWERDPWDLLASDETSVGAALFSERNGTPWATVAVIPLQLLGPAGPPSGMGIRPGTNPVTRARDAALRGLVPLISRPLVAALDEAQAAVGLTTRGRSMDGIVFSSTLIVASGSPLLDYGRDDRPAHLHFVGELTVQSAPASPDALPPWWGDLDGRRVVLVTQGTQNIDPDDLVRPALTALADRDLLVVATTGVPGREAFPFAVPSNVRVTGVAPFGALLPQVDLAITNGGWGGTIAMLGQGIPLVVAGGDLDKPEVAARVAWSGAGVNLRTGTPKATAVGAAVDRVLAEPSFREASARVGAQLRSLGGAARAAELLEGVL</sequence>
<dbReference type="InterPro" id="IPR050426">
    <property type="entry name" value="Glycosyltransferase_28"/>
</dbReference>
<comment type="caution">
    <text evidence="2">The sequence shown here is derived from an EMBL/GenBank/DDBJ whole genome shotgun (WGS) entry which is preliminary data.</text>
</comment>